<accession>A0A437MF09</accession>
<feature type="region of interest" description="Disordered" evidence="1">
    <location>
        <begin position="104"/>
        <end position="151"/>
    </location>
</feature>
<dbReference type="EMBL" id="SACL01000004">
    <property type="protein sequence ID" value="RVT96238.1"/>
    <property type="molecule type" value="Genomic_DNA"/>
</dbReference>
<gene>
    <name evidence="2" type="ORF">EOD42_14085</name>
</gene>
<feature type="compositionally biased region" description="Pro residues" evidence="1">
    <location>
        <begin position="116"/>
        <end position="126"/>
    </location>
</feature>
<feature type="compositionally biased region" description="Polar residues" evidence="1">
    <location>
        <begin position="141"/>
        <end position="151"/>
    </location>
</feature>
<dbReference type="RefSeq" id="WP_127788171.1">
    <property type="nucleotide sequence ID" value="NZ_SACL01000004.1"/>
</dbReference>
<comment type="caution">
    <text evidence="2">The sequence shown here is derived from an EMBL/GenBank/DDBJ whole genome shotgun (WGS) entry which is preliminary data.</text>
</comment>
<name>A0A437MF09_9PROT</name>
<proteinExistence type="predicted"/>
<dbReference type="AlphaFoldDB" id="A0A437MF09"/>
<organism evidence="2 3">
    <name type="scientific">Rhodovarius crocodyli</name>
    <dbReference type="NCBI Taxonomy" id="1979269"/>
    <lineage>
        <taxon>Bacteria</taxon>
        <taxon>Pseudomonadati</taxon>
        <taxon>Pseudomonadota</taxon>
        <taxon>Alphaproteobacteria</taxon>
        <taxon>Acetobacterales</taxon>
        <taxon>Roseomonadaceae</taxon>
        <taxon>Rhodovarius</taxon>
    </lineage>
</organism>
<reference evidence="2 3" key="1">
    <citation type="submission" date="2019-01" db="EMBL/GenBank/DDBJ databases">
        <authorList>
            <person name="Chen W.-M."/>
        </authorList>
    </citation>
    <scope>NUCLEOTIDE SEQUENCE [LARGE SCALE GENOMIC DNA]</scope>
    <source>
        <strain evidence="2 3">CCP-6</strain>
    </source>
</reference>
<sequence>MPKFITKPPIRQFACDHGQIEVGEDGAFEFEAGSNIHAALLGAGYQTIELAEGMTAQVEDSLPPVALARIKALEAEVVTFKEFARLAGERADAAEAVALALRTADAERQAKEATEQPPPAPPPAPSEEPAKEPPATEQTDGSKQTKQPAKR</sequence>
<keyword evidence="3" id="KW-1185">Reference proteome</keyword>
<feature type="compositionally biased region" description="Basic and acidic residues" evidence="1">
    <location>
        <begin position="104"/>
        <end position="114"/>
    </location>
</feature>
<evidence type="ECO:0000313" key="2">
    <source>
        <dbReference type="EMBL" id="RVT96238.1"/>
    </source>
</evidence>
<evidence type="ECO:0000256" key="1">
    <source>
        <dbReference type="SAM" id="MobiDB-lite"/>
    </source>
</evidence>
<dbReference type="Proteomes" id="UP000282957">
    <property type="component" value="Unassembled WGS sequence"/>
</dbReference>
<evidence type="ECO:0000313" key="3">
    <source>
        <dbReference type="Proteomes" id="UP000282957"/>
    </source>
</evidence>
<protein>
    <submittedName>
        <fullName evidence="2">Uncharacterized protein</fullName>
    </submittedName>
</protein>